<gene>
    <name evidence="9" type="ORF">HGRIS_008412</name>
</gene>
<proteinExistence type="inferred from homology"/>
<feature type="signal peptide" evidence="8">
    <location>
        <begin position="1"/>
        <end position="18"/>
    </location>
</feature>
<evidence type="ECO:0000256" key="8">
    <source>
        <dbReference type="SAM" id="SignalP"/>
    </source>
</evidence>
<dbReference type="Pfam" id="PF04000">
    <property type="entry name" value="Sas10_Utp3"/>
    <property type="match status" value="1"/>
</dbReference>
<comment type="caution">
    <text evidence="9">The sequence shown here is derived from an EMBL/GenBank/DDBJ whole genome shotgun (WGS) entry which is preliminary data.</text>
</comment>
<evidence type="ECO:0000256" key="4">
    <source>
        <dbReference type="ARBA" id="ARBA00022884"/>
    </source>
</evidence>
<evidence type="ECO:0000256" key="7">
    <source>
        <dbReference type="SAM" id="MobiDB-lite"/>
    </source>
</evidence>
<dbReference type="InterPro" id="IPR011082">
    <property type="entry name" value="Exosome-assoc_fac/DNA_repair"/>
</dbReference>
<comment type="similarity">
    <text evidence="2 6">Belongs to the C1D family.</text>
</comment>
<evidence type="ECO:0000256" key="3">
    <source>
        <dbReference type="ARBA" id="ARBA00022552"/>
    </source>
</evidence>
<comment type="subcellular location">
    <subcellularLocation>
        <location evidence="1 6">Nucleus</location>
    </subcellularLocation>
</comment>
<reference evidence="10" key="1">
    <citation type="submission" date="2024-06" db="EMBL/GenBank/DDBJ databases">
        <title>Multi-omics analyses provide insights into the biosynthesis of the anticancer antibiotic pleurotin in Hohenbuehelia grisea.</title>
        <authorList>
            <person name="Weaver J.A."/>
            <person name="Alberti F."/>
        </authorList>
    </citation>
    <scope>NUCLEOTIDE SEQUENCE [LARGE SCALE GENOMIC DNA]</scope>
    <source>
        <strain evidence="10">T-177</strain>
    </source>
</reference>
<evidence type="ECO:0000256" key="5">
    <source>
        <dbReference type="ARBA" id="ARBA00023242"/>
    </source>
</evidence>
<name>A0ABR3J7W2_9AGAR</name>
<protein>
    <recommendedName>
        <fullName evidence="6">Exosome complex protein</fullName>
    </recommendedName>
</protein>
<evidence type="ECO:0000256" key="2">
    <source>
        <dbReference type="ARBA" id="ARBA00009154"/>
    </source>
</evidence>
<dbReference type="Proteomes" id="UP001556367">
    <property type="component" value="Unassembled WGS sequence"/>
</dbReference>
<feature type="compositionally biased region" description="Low complexity" evidence="7">
    <location>
        <begin position="320"/>
        <end position="331"/>
    </location>
</feature>
<feature type="compositionally biased region" description="Acidic residues" evidence="7">
    <location>
        <begin position="245"/>
        <end position="267"/>
    </location>
</feature>
<dbReference type="PANTHER" id="PTHR15341:SF3">
    <property type="entry name" value="NUCLEAR NUCLEIC ACID-BINDING PROTEIN C1D"/>
    <property type="match status" value="1"/>
</dbReference>
<evidence type="ECO:0000313" key="9">
    <source>
        <dbReference type="EMBL" id="KAL0951740.1"/>
    </source>
</evidence>
<keyword evidence="4 6" id="KW-0694">RNA-binding</keyword>
<keyword evidence="10" id="KW-1185">Reference proteome</keyword>
<evidence type="ECO:0000256" key="1">
    <source>
        <dbReference type="ARBA" id="ARBA00004123"/>
    </source>
</evidence>
<keyword evidence="5 6" id="KW-0539">Nucleus</keyword>
<evidence type="ECO:0000313" key="10">
    <source>
        <dbReference type="Proteomes" id="UP001556367"/>
    </source>
</evidence>
<feature type="region of interest" description="Disordered" evidence="7">
    <location>
        <begin position="245"/>
        <end position="390"/>
    </location>
</feature>
<comment type="function">
    <text evidence="6">Required for exosome-dependent processing of pre-rRNA and small nucleolar RNA (snRNA) precursors. Involved in processing of 35S pre-rRNA at the A0, A1 and A2 sites.</text>
</comment>
<dbReference type="InterPro" id="IPR007146">
    <property type="entry name" value="Sas10/Utp3/C1D"/>
</dbReference>
<feature type="chain" id="PRO_5045909678" description="Exosome complex protein" evidence="8">
    <location>
        <begin position="19"/>
        <end position="390"/>
    </location>
</feature>
<dbReference type="PANTHER" id="PTHR15341">
    <property type="entry name" value="SUN-COR STEROID HORMONE RECEPTOR CO-REPRESSOR"/>
    <property type="match status" value="1"/>
</dbReference>
<dbReference type="EMBL" id="JASNQZ010000011">
    <property type="protein sequence ID" value="KAL0951740.1"/>
    <property type="molecule type" value="Genomic_DNA"/>
</dbReference>
<keyword evidence="3 6" id="KW-0698">rRNA processing</keyword>
<sequence length="390" mass="41104">MGACLGACNYFLLGVLQAASNTARTYSPMASSNIQAKLGSLDVSFGELETLLAPLLSQGLPETLLELETLQQAKLQTLLPYLLYDLTFVYLKSRGIDPRKHQVVPELERVKQYFNKISSAEKGTPPRAPAYPSTSSSSKPSKPSTNRSLLSSSLAAPPSSKPKKPRAPPRTEPTTAIDKDAVGRFIKHAIASVRPTTLTPADAEPVPSTWVPPVVTSKMRERAEYERALRAHDGEISEEELLEMFDDAGDDGGAEGDAADEGADGDGDVQMSDAPAEPKRDVKGKGKASAEDSGVSTGKEAGKKRRRAIDPFTGNPEDSPSPAASSPAPASKPRKSKKKKSADSPAIDTSGAVSPSSGPGTPVDSDAGGERAAKRARKKVKKAAKSSLAE</sequence>
<feature type="region of interest" description="Disordered" evidence="7">
    <location>
        <begin position="118"/>
        <end position="181"/>
    </location>
</feature>
<feature type="compositionally biased region" description="Low complexity" evidence="7">
    <location>
        <begin position="130"/>
        <end position="158"/>
    </location>
</feature>
<keyword evidence="8" id="KW-0732">Signal</keyword>
<evidence type="ECO:0000256" key="6">
    <source>
        <dbReference type="RuleBase" id="RU368003"/>
    </source>
</evidence>
<feature type="compositionally biased region" description="Basic and acidic residues" evidence="7">
    <location>
        <begin position="276"/>
        <end position="290"/>
    </location>
</feature>
<accession>A0ABR3J7W2</accession>
<feature type="compositionally biased region" description="Basic residues" evidence="7">
    <location>
        <begin position="374"/>
        <end position="384"/>
    </location>
</feature>
<organism evidence="9 10">
    <name type="scientific">Hohenbuehelia grisea</name>
    <dbReference type="NCBI Taxonomy" id="104357"/>
    <lineage>
        <taxon>Eukaryota</taxon>
        <taxon>Fungi</taxon>
        <taxon>Dikarya</taxon>
        <taxon>Basidiomycota</taxon>
        <taxon>Agaricomycotina</taxon>
        <taxon>Agaricomycetes</taxon>
        <taxon>Agaricomycetidae</taxon>
        <taxon>Agaricales</taxon>
        <taxon>Pleurotineae</taxon>
        <taxon>Pleurotaceae</taxon>
        <taxon>Hohenbuehelia</taxon>
    </lineage>
</organism>